<dbReference type="EMBL" id="JBHRTR010000016">
    <property type="protein sequence ID" value="MFC3226801.1"/>
    <property type="molecule type" value="Genomic_DNA"/>
</dbReference>
<accession>A0ABV7KWM9</accession>
<gene>
    <name evidence="1" type="ORF">ACFOGJ_06150</name>
</gene>
<evidence type="ECO:0000313" key="1">
    <source>
        <dbReference type="EMBL" id="MFC3226801.1"/>
    </source>
</evidence>
<protein>
    <submittedName>
        <fullName evidence="1">PAAR-like domain-containing protein</fullName>
    </submittedName>
</protein>
<name>A0ABV7KWM9_9PROT</name>
<reference evidence="2" key="1">
    <citation type="journal article" date="2019" name="Int. J. Syst. Evol. Microbiol.">
        <title>The Global Catalogue of Microorganisms (GCM) 10K type strain sequencing project: providing services to taxonomists for standard genome sequencing and annotation.</title>
        <authorList>
            <consortium name="The Broad Institute Genomics Platform"/>
            <consortium name="The Broad Institute Genome Sequencing Center for Infectious Disease"/>
            <person name="Wu L."/>
            <person name="Ma J."/>
        </authorList>
    </citation>
    <scope>NUCLEOTIDE SEQUENCE [LARGE SCALE GENOMIC DNA]</scope>
    <source>
        <strain evidence="2">KCTC 42964</strain>
    </source>
</reference>
<comment type="caution">
    <text evidence="1">The sequence shown here is derived from an EMBL/GenBank/DDBJ whole genome shotgun (WGS) entry which is preliminary data.</text>
</comment>
<proteinExistence type="predicted"/>
<evidence type="ECO:0000313" key="2">
    <source>
        <dbReference type="Proteomes" id="UP001595528"/>
    </source>
</evidence>
<organism evidence="1 2">
    <name type="scientific">Marinibaculum pumilum</name>
    <dbReference type="NCBI Taxonomy" id="1766165"/>
    <lineage>
        <taxon>Bacteria</taxon>
        <taxon>Pseudomonadati</taxon>
        <taxon>Pseudomonadota</taxon>
        <taxon>Alphaproteobacteria</taxon>
        <taxon>Rhodospirillales</taxon>
        <taxon>Rhodospirillaceae</taxon>
        <taxon>Marinibaculum</taxon>
    </lineage>
</organism>
<dbReference type="Pfam" id="PF13665">
    <property type="entry name" value="Tox-PAAR-like"/>
    <property type="match status" value="1"/>
</dbReference>
<sequence length="134" mass="13370">MVFACNSLPGQHTAFPDTCNTVVGPATVPLPYPNLGTATLAVPPSPNVVIAVAPAHTIASSEPVTNGDQPGVSGGGAVAGGGVSLPSRSVMGCVGINVNFLPARNSLKPTMQNNINAPGVTGAVPCQPFVLFLR</sequence>
<keyword evidence="2" id="KW-1185">Reference proteome</keyword>
<dbReference type="RefSeq" id="WP_379898935.1">
    <property type="nucleotide sequence ID" value="NZ_JBHRTR010000016.1"/>
</dbReference>
<dbReference type="Proteomes" id="UP001595528">
    <property type="component" value="Unassembled WGS sequence"/>
</dbReference>